<keyword evidence="4 7" id="KW-1133">Transmembrane helix</keyword>
<dbReference type="Pfam" id="PF12704">
    <property type="entry name" value="MacB_PCD"/>
    <property type="match status" value="1"/>
</dbReference>
<organism evidence="10 11">
    <name type="scientific">Hymenobacter caeli</name>
    <dbReference type="NCBI Taxonomy" id="2735894"/>
    <lineage>
        <taxon>Bacteria</taxon>
        <taxon>Pseudomonadati</taxon>
        <taxon>Bacteroidota</taxon>
        <taxon>Cytophagia</taxon>
        <taxon>Cytophagales</taxon>
        <taxon>Hymenobacteraceae</taxon>
        <taxon>Hymenobacter</taxon>
    </lineage>
</organism>
<accession>A0ABX2FQZ4</accession>
<evidence type="ECO:0000256" key="7">
    <source>
        <dbReference type="SAM" id="Phobius"/>
    </source>
</evidence>
<comment type="caution">
    <text evidence="10">The sequence shown here is derived from an EMBL/GenBank/DDBJ whole genome shotgun (WGS) entry which is preliminary data.</text>
</comment>
<evidence type="ECO:0000313" key="10">
    <source>
        <dbReference type="EMBL" id="NRT19598.1"/>
    </source>
</evidence>
<keyword evidence="11" id="KW-1185">Reference proteome</keyword>
<name>A0ABX2FQZ4_9BACT</name>
<dbReference type="InterPro" id="IPR025857">
    <property type="entry name" value="MacB_PCD"/>
</dbReference>
<dbReference type="Pfam" id="PF02687">
    <property type="entry name" value="FtsX"/>
    <property type="match status" value="1"/>
</dbReference>
<dbReference type="PANTHER" id="PTHR30572:SF4">
    <property type="entry name" value="ABC TRANSPORTER PERMEASE YTRF"/>
    <property type="match status" value="1"/>
</dbReference>
<evidence type="ECO:0000259" key="8">
    <source>
        <dbReference type="Pfam" id="PF02687"/>
    </source>
</evidence>
<evidence type="ECO:0000313" key="11">
    <source>
        <dbReference type="Proteomes" id="UP000779507"/>
    </source>
</evidence>
<comment type="similarity">
    <text evidence="6">Belongs to the ABC-4 integral membrane protein family.</text>
</comment>
<dbReference type="PANTHER" id="PTHR30572">
    <property type="entry name" value="MEMBRANE COMPONENT OF TRANSPORTER-RELATED"/>
    <property type="match status" value="1"/>
</dbReference>
<evidence type="ECO:0000259" key="9">
    <source>
        <dbReference type="Pfam" id="PF12704"/>
    </source>
</evidence>
<feature type="transmembrane region" description="Helical" evidence="7">
    <location>
        <begin position="370"/>
        <end position="388"/>
    </location>
</feature>
<sequence length="405" mass="42204">MNLFNLLKITYRSLGKNKTRAFLTMLGIVIGVGAVIAMLAIGNGTRQNIQQQIAGLGTNVIIVTPDATNQGGVRQEVGGAVTLTQADADALPGAGPAVRYASPLVRATVQVLAAGHNWRTTAYGAYPSYFDIRDLALQAGTRFTTRDEQVAAKVCVVGPTVATALFGTTDVVGQQVRVGSIPFRIVGVLVAKGQSGAGQDQDDQLLAPFSTVQKRLLAGTSVRAILLSAQTEARIPEATAGISQRLRQRHRLAPGAPDDFAVHTQTDISNAAGSVTGALTVLLASIAGISLLVGGIGIMNIMLVSVTERTREIGIRLAIGATGTDVLLQFLLEAVVLSVAGGVLGIGLGWGLARVAAHALHWEITVSPSSVGLAFAFSSAIGVFFGWYPARKAAHMNPIDALHYE</sequence>
<evidence type="ECO:0000256" key="5">
    <source>
        <dbReference type="ARBA" id="ARBA00023136"/>
    </source>
</evidence>
<feature type="transmembrane region" description="Helical" evidence="7">
    <location>
        <begin position="21"/>
        <end position="42"/>
    </location>
</feature>
<dbReference type="InterPro" id="IPR050250">
    <property type="entry name" value="Macrolide_Exporter_MacB"/>
</dbReference>
<feature type="transmembrane region" description="Helical" evidence="7">
    <location>
        <begin position="326"/>
        <end position="350"/>
    </location>
</feature>
<dbReference type="EMBL" id="JABSNP010000010">
    <property type="protein sequence ID" value="NRT19598.1"/>
    <property type="molecule type" value="Genomic_DNA"/>
</dbReference>
<dbReference type="InterPro" id="IPR003838">
    <property type="entry name" value="ABC3_permease_C"/>
</dbReference>
<reference evidence="10 11" key="1">
    <citation type="submission" date="2020-05" db="EMBL/GenBank/DDBJ databases">
        <title>Genomic Encyclopedia of Type Strains, Phase IV (KMG-V): Genome sequencing to study the core and pangenomes of soil and plant-associated prokaryotes.</title>
        <authorList>
            <person name="Whitman W."/>
        </authorList>
    </citation>
    <scope>NUCLEOTIDE SEQUENCE [LARGE SCALE GENOMIC DNA]</scope>
    <source>
        <strain evidence="10 11">9A</strain>
    </source>
</reference>
<dbReference type="Proteomes" id="UP000779507">
    <property type="component" value="Unassembled WGS sequence"/>
</dbReference>
<keyword evidence="2" id="KW-1003">Cell membrane</keyword>
<feature type="transmembrane region" description="Helical" evidence="7">
    <location>
        <begin position="278"/>
        <end position="305"/>
    </location>
</feature>
<keyword evidence="5 7" id="KW-0472">Membrane</keyword>
<feature type="domain" description="MacB-like periplasmic core" evidence="9">
    <location>
        <begin position="22"/>
        <end position="244"/>
    </location>
</feature>
<keyword evidence="3 7" id="KW-0812">Transmembrane</keyword>
<dbReference type="RefSeq" id="WP_173810314.1">
    <property type="nucleotide sequence ID" value="NZ_JABSNP010000010.1"/>
</dbReference>
<evidence type="ECO:0000256" key="2">
    <source>
        <dbReference type="ARBA" id="ARBA00022475"/>
    </source>
</evidence>
<gene>
    <name evidence="10" type="ORF">HNP98_002430</name>
</gene>
<proteinExistence type="inferred from homology"/>
<evidence type="ECO:0000256" key="3">
    <source>
        <dbReference type="ARBA" id="ARBA00022692"/>
    </source>
</evidence>
<evidence type="ECO:0000256" key="6">
    <source>
        <dbReference type="ARBA" id="ARBA00038076"/>
    </source>
</evidence>
<feature type="domain" description="ABC3 transporter permease C-terminal" evidence="8">
    <location>
        <begin position="285"/>
        <end position="398"/>
    </location>
</feature>
<comment type="subcellular location">
    <subcellularLocation>
        <location evidence="1">Cell membrane</location>
        <topology evidence="1">Multi-pass membrane protein</topology>
    </subcellularLocation>
</comment>
<evidence type="ECO:0000256" key="1">
    <source>
        <dbReference type="ARBA" id="ARBA00004651"/>
    </source>
</evidence>
<protein>
    <submittedName>
        <fullName evidence="10">ABC transport system permease protein</fullName>
    </submittedName>
</protein>
<evidence type="ECO:0000256" key="4">
    <source>
        <dbReference type="ARBA" id="ARBA00022989"/>
    </source>
</evidence>